<dbReference type="AlphaFoldDB" id="A0A8S9Y325"/>
<protein>
    <submittedName>
        <fullName evidence="1">Uncharacterized protein</fullName>
    </submittedName>
</protein>
<proteinExistence type="predicted"/>
<keyword evidence="2" id="KW-1185">Reference proteome</keyword>
<comment type="caution">
    <text evidence="1">The sequence shown here is derived from an EMBL/GenBank/DDBJ whole genome shotgun (WGS) entry which is preliminary data.</text>
</comment>
<organism evidence="1 2">
    <name type="scientific">Apolygus lucorum</name>
    <name type="common">Small green plant bug</name>
    <name type="synonym">Lygocoris lucorum</name>
    <dbReference type="NCBI Taxonomy" id="248454"/>
    <lineage>
        <taxon>Eukaryota</taxon>
        <taxon>Metazoa</taxon>
        <taxon>Ecdysozoa</taxon>
        <taxon>Arthropoda</taxon>
        <taxon>Hexapoda</taxon>
        <taxon>Insecta</taxon>
        <taxon>Pterygota</taxon>
        <taxon>Neoptera</taxon>
        <taxon>Paraneoptera</taxon>
        <taxon>Hemiptera</taxon>
        <taxon>Heteroptera</taxon>
        <taxon>Panheteroptera</taxon>
        <taxon>Cimicomorpha</taxon>
        <taxon>Miridae</taxon>
        <taxon>Mirini</taxon>
        <taxon>Apolygus</taxon>
    </lineage>
</organism>
<dbReference type="Proteomes" id="UP000466442">
    <property type="component" value="Linkage Group LG1"/>
</dbReference>
<gene>
    <name evidence="1" type="ORF">GE061_000011</name>
</gene>
<name>A0A8S9Y325_APOLU</name>
<sequence>MMIVELSVPWELNIPRARLDAQAKMDYWAKLYEILEKTNFTTPTNVTLRQRQLNQEVDINTLEMENILFTWREDIGTLVPKVDIGSEGEEESDEDASETFMDDDQFEQDLAERFEGVEELLFGDENEGSIEEENDQVDRMKDDECEDPVTETIHETGIRGPVVSSPVHQQNVDEAHTPPIVLLRAQSTETVELQLPSTLKGAVLPENKQPARKKEPPKEGSGFCWKKQTFLNVVTLPERKALSQSSRSLQDKPCDYFQKFFTNELLDSIRRSAALTSVIPVVGQRRGSPDQLTQ</sequence>
<reference evidence="1" key="1">
    <citation type="journal article" date="2021" name="Mol. Ecol. Resour.">
        <title>Apolygus lucorum genome provides insights into omnivorousness and mesophyll feeding.</title>
        <authorList>
            <person name="Liu Y."/>
            <person name="Liu H."/>
            <person name="Wang H."/>
            <person name="Huang T."/>
            <person name="Liu B."/>
            <person name="Yang B."/>
            <person name="Yin L."/>
            <person name="Li B."/>
            <person name="Zhang Y."/>
            <person name="Zhang S."/>
            <person name="Jiang F."/>
            <person name="Zhang X."/>
            <person name="Ren Y."/>
            <person name="Wang B."/>
            <person name="Wang S."/>
            <person name="Lu Y."/>
            <person name="Wu K."/>
            <person name="Fan W."/>
            <person name="Wang G."/>
        </authorList>
    </citation>
    <scope>NUCLEOTIDE SEQUENCE</scope>
    <source>
        <strain evidence="1">12Hb</strain>
    </source>
</reference>
<evidence type="ECO:0000313" key="1">
    <source>
        <dbReference type="EMBL" id="KAF6215680.1"/>
    </source>
</evidence>
<accession>A0A8S9Y325</accession>
<evidence type="ECO:0000313" key="2">
    <source>
        <dbReference type="Proteomes" id="UP000466442"/>
    </source>
</evidence>
<dbReference type="EMBL" id="WIXP02000001">
    <property type="protein sequence ID" value="KAF6215680.1"/>
    <property type="molecule type" value="Genomic_DNA"/>
</dbReference>